<accession>A0ABR5N5G1</accession>
<evidence type="ECO:0000259" key="2">
    <source>
        <dbReference type="Pfam" id="PF01557"/>
    </source>
</evidence>
<dbReference type="InterPro" id="IPR050772">
    <property type="entry name" value="Hydratase-Decarb/MhpD_sf"/>
</dbReference>
<evidence type="ECO:0000313" key="3">
    <source>
        <dbReference type="EMBL" id="KQL45876.1"/>
    </source>
</evidence>
<evidence type="ECO:0000256" key="1">
    <source>
        <dbReference type="ARBA" id="ARBA00023239"/>
    </source>
</evidence>
<reference evidence="3 4" key="1">
    <citation type="submission" date="2015-09" db="EMBL/GenBank/DDBJ databases">
        <title>Genome sequencing project for genomic taxonomy and phylogenomics of Bacillus-like bacteria.</title>
        <authorList>
            <person name="Liu B."/>
            <person name="Wang J."/>
            <person name="Zhu Y."/>
            <person name="Liu G."/>
            <person name="Chen Q."/>
            <person name="Chen Z."/>
            <person name="Lan J."/>
            <person name="Che J."/>
            <person name="Ge C."/>
            <person name="Shi H."/>
            <person name="Pan Z."/>
            <person name="Liu X."/>
        </authorList>
    </citation>
    <scope>NUCLEOTIDE SEQUENCE [LARGE SCALE GENOMIC DNA]</scope>
    <source>
        <strain evidence="3 4">DSM 8552</strain>
    </source>
</reference>
<dbReference type="RefSeq" id="WP_055744944.1">
    <property type="nucleotide sequence ID" value="NZ_LJJB01000010.1"/>
</dbReference>
<dbReference type="PANTHER" id="PTHR30143">
    <property type="entry name" value="ACID HYDRATASE"/>
    <property type="match status" value="1"/>
</dbReference>
<keyword evidence="4" id="KW-1185">Reference proteome</keyword>
<dbReference type="SUPFAM" id="SSF56529">
    <property type="entry name" value="FAH"/>
    <property type="match status" value="1"/>
</dbReference>
<proteinExistence type="predicted"/>
<evidence type="ECO:0000313" key="4">
    <source>
        <dbReference type="Proteomes" id="UP000051063"/>
    </source>
</evidence>
<name>A0ABR5N5G1_BRECH</name>
<gene>
    <name evidence="3" type="ORF">AN963_12675</name>
</gene>
<comment type="caution">
    <text evidence="3">The sequence shown here is derived from an EMBL/GenBank/DDBJ whole genome shotgun (WGS) entry which is preliminary data.</text>
</comment>
<dbReference type="InterPro" id="IPR036663">
    <property type="entry name" value="Fumarylacetoacetase_C_sf"/>
</dbReference>
<keyword evidence="1" id="KW-0456">Lyase</keyword>
<dbReference type="Proteomes" id="UP000051063">
    <property type="component" value="Unassembled WGS sequence"/>
</dbReference>
<dbReference type="EMBL" id="LJJB01000010">
    <property type="protein sequence ID" value="KQL45876.1"/>
    <property type="molecule type" value="Genomic_DNA"/>
</dbReference>
<dbReference type="Gene3D" id="3.90.850.10">
    <property type="entry name" value="Fumarylacetoacetase-like, C-terminal domain"/>
    <property type="match status" value="1"/>
</dbReference>
<sequence>MLDCRELAIRLLKAEENHKAVSCITEKNPEFDIAMAYQVQNELVQLKKNQGHKILAYKMGITSQAKMKQMNINEPIYGYIFDYMNVPDEGELLIEDFIHPKVEAEIAFILAEDVEGPNMTMEEVLSKTEWVLPALEIIDSRYTDFVFKLPDVIADNTSAARVVFGKRRFRPNECELDEIGVTMFTNGELRADGVSAAVLGNPANSVAVLANMLSHNGKGKIAKGSIILSGGITEAIMVNKGDSVTANYDGMGSVSFQVR</sequence>
<organism evidence="3 4">
    <name type="scientific">Brevibacillus choshinensis</name>
    <dbReference type="NCBI Taxonomy" id="54911"/>
    <lineage>
        <taxon>Bacteria</taxon>
        <taxon>Bacillati</taxon>
        <taxon>Bacillota</taxon>
        <taxon>Bacilli</taxon>
        <taxon>Bacillales</taxon>
        <taxon>Paenibacillaceae</taxon>
        <taxon>Brevibacillus</taxon>
    </lineage>
</organism>
<dbReference type="InterPro" id="IPR011234">
    <property type="entry name" value="Fumarylacetoacetase-like_C"/>
</dbReference>
<feature type="domain" description="Fumarylacetoacetase-like C-terminal" evidence="2">
    <location>
        <begin position="99"/>
        <end position="258"/>
    </location>
</feature>
<dbReference type="PANTHER" id="PTHR30143:SF0">
    <property type="entry name" value="2-KETO-4-PENTENOATE HYDRATASE"/>
    <property type="match status" value="1"/>
</dbReference>
<protein>
    <submittedName>
        <fullName evidence="3">4-oxalocrotonate decarboxylase</fullName>
    </submittedName>
</protein>
<dbReference type="Pfam" id="PF01557">
    <property type="entry name" value="FAA_hydrolase"/>
    <property type="match status" value="1"/>
</dbReference>